<organism evidence="2 3">
    <name type="scientific">Cucurbitaria berberidis CBS 394.84</name>
    <dbReference type="NCBI Taxonomy" id="1168544"/>
    <lineage>
        <taxon>Eukaryota</taxon>
        <taxon>Fungi</taxon>
        <taxon>Dikarya</taxon>
        <taxon>Ascomycota</taxon>
        <taxon>Pezizomycotina</taxon>
        <taxon>Dothideomycetes</taxon>
        <taxon>Pleosporomycetidae</taxon>
        <taxon>Pleosporales</taxon>
        <taxon>Pleosporineae</taxon>
        <taxon>Cucurbitariaceae</taxon>
        <taxon>Cucurbitaria</taxon>
    </lineage>
</organism>
<gene>
    <name evidence="2" type="ORF">K460DRAFT_202013</name>
</gene>
<comment type="caution">
    <text evidence="2">The sequence shown here is derived from an EMBL/GenBank/DDBJ whole genome shotgun (WGS) entry which is preliminary data.</text>
</comment>
<dbReference type="EMBL" id="ML976620">
    <property type="protein sequence ID" value="KAF1840071.1"/>
    <property type="molecule type" value="Genomic_DNA"/>
</dbReference>
<accession>A0A9P4G6Z0</accession>
<dbReference type="AlphaFoldDB" id="A0A9P4G6Z0"/>
<dbReference type="RefSeq" id="XP_040782634.1">
    <property type="nucleotide sequence ID" value="XM_040927192.1"/>
</dbReference>
<keyword evidence="3" id="KW-1185">Reference proteome</keyword>
<dbReference type="Proteomes" id="UP000800039">
    <property type="component" value="Unassembled WGS sequence"/>
</dbReference>
<dbReference type="OrthoDB" id="5325862at2759"/>
<protein>
    <submittedName>
        <fullName evidence="2">Uncharacterized protein</fullName>
    </submittedName>
</protein>
<evidence type="ECO:0000256" key="1">
    <source>
        <dbReference type="SAM" id="MobiDB-lite"/>
    </source>
</evidence>
<reference evidence="2" key="1">
    <citation type="submission" date="2020-01" db="EMBL/GenBank/DDBJ databases">
        <authorList>
            <consortium name="DOE Joint Genome Institute"/>
            <person name="Haridas S."/>
            <person name="Albert R."/>
            <person name="Binder M."/>
            <person name="Bloem J."/>
            <person name="Labutti K."/>
            <person name="Salamov A."/>
            <person name="Andreopoulos B."/>
            <person name="Baker S.E."/>
            <person name="Barry K."/>
            <person name="Bills G."/>
            <person name="Bluhm B.H."/>
            <person name="Cannon C."/>
            <person name="Castanera R."/>
            <person name="Culley D.E."/>
            <person name="Daum C."/>
            <person name="Ezra D."/>
            <person name="Gonzalez J.B."/>
            <person name="Henrissat B."/>
            <person name="Kuo A."/>
            <person name="Liang C."/>
            <person name="Lipzen A."/>
            <person name="Lutzoni F."/>
            <person name="Magnuson J."/>
            <person name="Mondo S."/>
            <person name="Nolan M."/>
            <person name="Ohm R."/>
            <person name="Pangilinan J."/>
            <person name="Park H.-J."/>
            <person name="Ramirez L."/>
            <person name="Alfaro M."/>
            <person name="Sun H."/>
            <person name="Tritt A."/>
            <person name="Yoshinaga Y."/>
            <person name="Zwiers L.-H."/>
            <person name="Turgeon B.G."/>
            <person name="Goodwin S.B."/>
            <person name="Spatafora J.W."/>
            <person name="Crous P.W."/>
            <person name="Grigoriev I.V."/>
        </authorList>
    </citation>
    <scope>NUCLEOTIDE SEQUENCE</scope>
    <source>
        <strain evidence="2">CBS 394.84</strain>
    </source>
</reference>
<proteinExistence type="predicted"/>
<dbReference type="GeneID" id="63844444"/>
<evidence type="ECO:0000313" key="2">
    <source>
        <dbReference type="EMBL" id="KAF1840071.1"/>
    </source>
</evidence>
<name>A0A9P4G6Z0_9PLEO</name>
<sequence>MATMSAATHVENDKPPIDTNTLTRGEKKELIAADAISVNSTTFGTPDLSFAPAKSLHINAKGIPILGFAAPPAELVTRVHNFDGSVAYTSTRAKRSSGSCVLTDADGMTLISTKYFCGTKDPVLNRLDASEGIPKEIKTVSKWTSRSHEFLLPDGRTCAWTYRKEKGFGTNGAKGNALVLMLGEKRIAVLVRNDDTRTSGSNSYSAGNGGELVLGEDVGGNHGIDEALIVATILLMLKKEIDRRRTVQVAITASAGS</sequence>
<feature type="region of interest" description="Disordered" evidence="1">
    <location>
        <begin position="1"/>
        <end position="21"/>
    </location>
</feature>
<evidence type="ECO:0000313" key="3">
    <source>
        <dbReference type="Proteomes" id="UP000800039"/>
    </source>
</evidence>